<dbReference type="GO" id="GO:0003677">
    <property type="term" value="F:DNA binding"/>
    <property type="evidence" value="ECO:0007669"/>
    <property type="project" value="UniProtKB-UniRule"/>
</dbReference>
<feature type="region of interest" description="Disordered" evidence="7">
    <location>
        <begin position="48"/>
        <end position="68"/>
    </location>
</feature>
<name>A0A346XU74_9ACTN</name>
<dbReference type="EMBL" id="CP031165">
    <property type="protein sequence ID" value="AXV05771.1"/>
    <property type="molecule type" value="Genomic_DNA"/>
</dbReference>
<dbReference type="InterPro" id="IPR001207">
    <property type="entry name" value="Transposase_mutator"/>
</dbReference>
<evidence type="ECO:0000256" key="6">
    <source>
        <dbReference type="RuleBase" id="RU365089"/>
    </source>
</evidence>
<protein>
    <recommendedName>
        <fullName evidence="6">Mutator family transposase</fullName>
    </recommendedName>
</protein>
<evidence type="ECO:0000256" key="1">
    <source>
        <dbReference type="ARBA" id="ARBA00002190"/>
    </source>
</evidence>
<dbReference type="Pfam" id="PF00872">
    <property type="entry name" value="Transposase_mut"/>
    <property type="match status" value="1"/>
</dbReference>
<reference evidence="8 9" key="1">
    <citation type="submission" date="2018-09" db="EMBL/GenBank/DDBJ databases">
        <title>Complete genome sequence of Euzebya sp. DY32-46 isolated from seawater of Pacific Ocean.</title>
        <authorList>
            <person name="Xu L."/>
            <person name="Wu Y.-H."/>
            <person name="Xu X.-W."/>
        </authorList>
    </citation>
    <scope>NUCLEOTIDE SEQUENCE [LARGE SCALE GENOMIC DNA]</scope>
    <source>
        <strain evidence="8 9">DY32-46</strain>
    </source>
</reference>
<dbReference type="RefSeq" id="WP_114590523.1">
    <property type="nucleotide sequence ID" value="NZ_CP031165.1"/>
</dbReference>
<dbReference type="PANTHER" id="PTHR33217">
    <property type="entry name" value="TRANSPOSASE FOR INSERTION SEQUENCE ELEMENT IS1081"/>
    <property type="match status" value="1"/>
</dbReference>
<evidence type="ECO:0000313" key="8">
    <source>
        <dbReference type="EMBL" id="AXV05771.1"/>
    </source>
</evidence>
<dbReference type="PANTHER" id="PTHR33217:SF7">
    <property type="entry name" value="TRANSPOSASE FOR INSERTION SEQUENCE ELEMENT IS1081"/>
    <property type="match status" value="1"/>
</dbReference>
<comment type="similarity">
    <text evidence="2 6">Belongs to the transposase mutator family.</text>
</comment>
<keyword evidence="5 6" id="KW-0233">DNA recombination</keyword>
<evidence type="ECO:0000256" key="5">
    <source>
        <dbReference type="ARBA" id="ARBA00023172"/>
    </source>
</evidence>
<sequence>MTHSQSALSELADALIGTDATLTTSIAEILGTALQELIEAEVSAKIGADHGERTPARSNLRNGHRPKLLSTPAGDVEVGIPKLRKGSFFPELLEPRRRIDKALWAVIMRAYITGTSTRKVDDLVKALGVDSGVSKSTVSRICKLIDDDVAILRGRRLDHQPFPYIWLDATYVHVREHGQVVSKAVVIATGVRADGHREVLGVDIGNSENETFWTEFLRDLVDRGLNGVQLVISDAHAGLRAAIRRVLQGSGWQRCRVHAKRNLLAVANHSQRQLISALISTVFAQPDGEAARAQLRTVCQQLETVAPKVAERLEAMEDDLLAYAAFPPVHWSKIWSNNPIERLNRELKRRTDVVQIFPDPESVIRLVGALLVEVNEELIAAPRRYMAAVTLEPLLDRPDDQIPSIPAVTN</sequence>
<dbReference type="AlphaFoldDB" id="A0A346XU74"/>
<keyword evidence="3 6" id="KW-0815">Transposition</keyword>
<keyword evidence="6" id="KW-0814">Transposable element</keyword>
<comment type="function">
    <text evidence="1 6">Required for the transposition of the insertion element.</text>
</comment>
<dbReference type="GO" id="GO:0006313">
    <property type="term" value="P:DNA transposition"/>
    <property type="evidence" value="ECO:0007669"/>
    <property type="project" value="UniProtKB-UniRule"/>
</dbReference>
<organism evidence="8 9">
    <name type="scientific">Euzebya pacifica</name>
    <dbReference type="NCBI Taxonomy" id="1608957"/>
    <lineage>
        <taxon>Bacteria</taxon>
        <taxon>Bacillati</taxon>
        <taxon>Actinomycetota</taxon>
        <taxon>Nitriliruptoria</taxon>
        <taxon>Euzebyales</taxon>
    </lineage>
</organism>
<dbReference type="Proteomes" id="UP000264006">
    <property type="component" value="Chromosome"/>
</dbReference>
<proteinExistence type="inferred from homology"/>
<evidence type="ECO:0000256" key="7">
    <source>
        <dbReference type="SAM" id="MobiDB-lite"/>
    </source>
</evidence>
<evidence type="ECO:0000256" key="3">
    <source>
        <dbReference type="ARBA" id="ARBA00022578"/>
    </source>
</evidence>
<evidence type="ECO:0000313" key="9">
    <source>
        <dbReference type="Proteomes" id="UP000264006"/>
    </source>
</evidence>
<keyword evidence="4 6" id="KW-0238">DNA-binding</keyword>
<dbReference type="GO" id="GO:0004803">
    <property type="term" value="F:transposase activity"/>
    <property type="evidence" value="ECO:0007669"/>
    <property type="project" value="UniProtKB-UniRule"/>
</dbReference>
<accession>A0A346XU74</accession>
<dbReference type="OrthoDB" id="9793302at2"/>
<evidence type="ECO:0000256" key="2">
    <source>
        <dbReference type="ARBA" id="ARBA00010961"/>
    </source>
</evidence>
<evidence type="ECO:0000256" key="4">
    <source>
        <dbReference type="ARBA" id="ARBA00023125"/>
    </source>
</evidence>
<gene>
    <name evidence="8" type="ORF">DVS28_a1070</name>
</gene>
<dbReference type="NCBIfam" id="NF033543">
    <property type="entry name" value="transpos_IS256"/>
    <property type="match status" value="1"/>
</dbReference>
<dbReference type="KEGG" id="euz:DVS28_a1070"/>
<keyword evidence="9" id="KW-1185">Reference proteome</keyword>